<dbReference type="InterPro" id="IPR013655">
    <property type="entry name" value="PAS_fold_3"/>
</dbReference>
<evidence type="ECO:0000256" key="2">
    <source>
        <dbReference type="SAM" id="MobiDB-lite"/>
    </source>
</evidence>
<protein>
    <submittedName>
        <fullName evidence="5">SpoIIE family protein phosphatase</fullName>
    </submittedName>
</protein>
<dbReference type="Gene3D" id="3.60.40.10">
    <property type="entry name" value="PPM-type phosphatase domain"/>
    <property type="match status" value="1"/>
</dbReference>
<feature type="domain" description="PAS" evidence="3">
    <location>
        <begin position="6"/>
        <end position="70"/>
    </location>
</feature>
<dbReference type="CDD" id="cd00130">
    <property type="entry name" value="PAS"/>
    <property type="match status" value="1"/>
</dbReference>
<dbReference type="Pfam" id="PF08448">
    <property type="entry name" value="PAS_4"/>
    <property type="match status" value="1"/>
</dbReference>
<dbReference type="InterPro" id="IPR052016">
    <property type="entry name" value="Bact_Sigma-Reg"/>
</dbReference>
<dbReference type="SMART" id="SM00331">
    <property type="entry name" value="PP2C_SIG"/>
    <property type="match status" value="1"/>
</dbReference>
<reference evidence="5" key="1">
    <citation type="journal article" date="2020" name="Microorganisms">
        <title>Isolation, Genomic and Metabolomic Characterization of Streptomyces tendae VITAKN with Quorum Sensing Inhibitory Activity from Southern India.</title>
        <authorList>
            <person name="Ishaque N.M."/>
            <person name="Burgsdorf I."/>
            <person name="Limlingan Malit J.J."/>
            <person name="Saha S."/>
            <person name="Teta R."/>
            <person name="Ewe D."/>
            <person name="Kannabiran K."/>
            <person name="Hrouzek P."/>
            <person name="Steindler L."/>
            <person name="Costantino V."/>
            <person name="Saurav K."/>
        </authorList>
    </citation>
    <scope>NUCLEOTIDE SEQUENCE</scope>
    <source>
        <strain evidence="5">VITAKN</strain>
    </source>
</reference>
<dbReference type="InterPro" id="IPR013656">
    <property type="entry name" value="PAS_4"/>
</dbReference>
<dbReference type="PANTHER" id="PTHR43156:SF2">
    <property type="entry name" value="STAGE II SPORULATION PROTEIN E"/>
    <property type="match status" value="1"/>
</dbReference>
<dbReference type="GO" id="GO:0016791">
    <property type="term" value="F:phosphatase activity"/>
    <property type="evidence" value="ECO:0007669"/>
    <property type="project" value="TreeGrafter"/>
</dbReference>
<dbReference type="Gene3D" id="3.30.450.20">
    <property type="entry name" value="PAS domain"/>
    <property type="match status" value="2"/>
</dbReference>
<dbReference type="EMBL" id="JAAIFS010000001">
    <property type="protein sequence ID" value="NEV86409.1"/>
    <property type="molecule type" value="Genomic_DNA"/>
</dbReference>
<dbReference type="SUPFAM" id="SSF55785">
    <property type="entry name" value="PYP-like sensor domain (PAS domain)"/>
    <property type="match status" value="2"/>
</dbReference>
<name>A0A6B3QE03_STRTE</name>
<sequence>MGSQRALDVRLFDETVAAIALFEGSEHRLVYQNDACARLLGARQVGLPAREAFPEADAEEFLTVLDEVVATGRPRRLPEAREPDAGAPEQARYFVYSCTPVTMAEGRGAMVVALDTTAETMALERYEAVVTAVSQMVWVLRADGSAQELVPGWQRLTGSPWHDRMDERWGAHIHPRDRARLGREWRAALAQEPPGLFETTFRVRAADGSYRHMSTRCVPILRNGRAEEWIAATDDVEDTWSATLRERLLAEIAQVSGEGLDDSFAAVVKAIVPELADACVIMLLDNEEWPLPEHVPVTARRAASSTRHGLPAGPPLRDQTVVISDTVRDVLASRTPRTFRLPAGEGVPPGIVPAVTEQWLRNADATSVTLYPLVAEDIVLGYAATSANGDAPAPGPADTRLMQKIFRSSERPIRKSLDLQRARRTALRLQHAHLTSPPTVPGASLAACYEPASSANEIGGDWYDAVIHADGTLVLDIGDVSGHDLTAATAMGQLRSMLRGLAWNNGPECTPSTVLAMLEDAAEGLDVASFTTAVHARLQRRPAGAWHMTWANAGHPPPLLVPARADPYFLTGAHVDPPLCVAPVLPRTSHHHTIAPGDTLLLYTDGLIETPTASLDEGQHRLLTAAAHRRGGPLSDLLDSLQRSLSDNRDDIALIAFRADPPSGETEDPPHTPRRTSPPRG</sequence>
<comment type="caution">
    <text evidence="5">The sequence shown here is derived from an EMBL/GenBank/DDBJ whole genome shotgun (WGS) entry which is preliminary data.</text>
</comment>
<dbReference type="InterPro" id="IPR000014">
    <property type="entry name" value="PAS"/>
</dbReference>
<dbReference type="InterPro" id="IPR001932">
    <property type="entry name" value="PPM-type_phosphatase-like_dom"/>
</dbReference>
<feature type="domain" description="PPM-type phosphatase" evidence="4">
    <location>
        <begin position="443"/>
        <end position="659"/>
    </location>
</feature>
<keyword evidence="1" id="KW-0378">Hydrolase</keyword>
<dbReference type="PANTHER" id="PTHR43156">
    <property type="entry name" value="STAGE II SPORULATION PROTEIN E-RELATED"/>
    <property type="match status" value="1"/>
</dbReference>
<evidence type="ECO:0000259" key="3">
    <source>
        <dbReference type="SMART" id="SM00091"/>
    </source>
</evidence>
<dbReference type="RefSeq" id="WP_164457874.1">
    <property type="nucleotide sequence ID" value="NZ_JAAIFS010000001.1"/>
</dbReference>
<feature type="region of interest" description="Disordered" evidence="2">
    <location>
        <begin position="658"/>
        <end position="681"/>
    </location>
</feature>
<organism evidence="5">
    <name type="scientific">Streptomyces tendae</name>
    <dbReference type="NCBI Taxonomy" id="1932"/>
    <lineage>
        <taxon>Bacteria</taxon>
        <taxon>Bacillati</taxon>
        <taxon>Actinomycetota</taxon>
        <taxon>Actinomycetes</taxon>
        <taxon>Kitasatosporales</taxon>
        <taxon>Streptomycetaceae</taxon>
        <taxon>Streptomyces</taxon>
    </lineage>
</organism>
<dbReference type="SUPFAM" id="SSF81606">
    <property type="entry name" value="PP2C-like"/>
    <property type="match status" value="1"/>
</dbReference>
<dbReference type="SMART" id="SM00091">
    <property type="entry name" value="PAS"/>
    <property type="match status" value="2"/>
</dbReference>
<proteinExistence type="predicted"/>
<feature type="domain" description="PAS" evidence="3">
    <location>
        <begin position="124"/>
        <end position="190"/>
    </location>
</feature>
<dbReference type="InterPro" id="IPR036457">
    <property type="entry name" value="PPM-type-like_dom_sf"/>
</dbReference>
<evidence type="ECO:0000313" key="5">
    <source>
        <dbReference type="EMBL" id="NEV86409.1"/>
    </source>
</evidence>
<accession>A0A6B3QE03</accession>
<dbReference type="InterPro" id="IPR035965">
    <property type="entry name" value="PAS-like_dom_sf"/>
</dbReference>
<gene>
    <name evidence="5" type="ORF">GUR47_06870</name>
</gene>
<dbReference type="AlphaFoldDB" id="A0A6B3QE03"/>
<dbReference type="Pfam" id="PF08447">
    <property type="entry name" value="PAS_3"/>
    <property type="match status" value="1"/>
</dbReference>
<dbReference type="Pfam" id="PF07228">
    <property type="entry name" value="SpoIIE"/>
    <property type="match status" value="1"/>
</dbReference>
<evidence type="ECO:0000259" key="4">
    <source>
        <dbReference type="SMART" id="SM00331"/>
    </source>
</evidence>
<evidence type="ECO:0000256" key="1">
    <source>
        <dbReference type="ARBA" id="ARBA00022801"/>
    </source>
</evidence>